<name>A0A1G4KFT4_9SACH</name>
<evidence type="ECO:0000313" key="4">
    <source>
        <dbReference type="Proteomes" id="UP000189911"/>
    </source>
</evidence>
<dbReference type="Gene3D" id="1.20.1270.60">
    <property type="entry name" value="Arfaptin homology (AH) domain/BAR domain"/>
    <property type="match status" value="1"/>
</dbReference>
<sequence>MAAERTKYADTILIGKQPLEASEIIRLRLSQAKLINKEFYLLFRELSDLKRNYAQQLRSVIAKNEDLEKLLMQDMLETRVLTIDELRDFRFDSLGELKGLWNGLFNGLRLELQSSTDFYHLLDRSLIADLKDSTEKDPLWSQSRKLHSALCKTAAEHDQLIKNSASGTVTDAAKLRQVSDQWDTQAADLFEIFEKTDYRRLLGLKNCLLKYESGLSDTLDHKLHSSEESMARILEFDPEAEIDRFAQAAAAYDFKFKVPTNTDTNNKANGASGSFQRLPSSSEPQNKSSQGAKTGHGALGGLASRLSSTGTVIKHDLMKTEFSDSTNNKSLETKKSSNKLRSKMGSIFGRKKLKNKKSGMLQENTIAENETSSVRTGESILNANGNSTLGSEPRTYKQSVADSDSANVQEPLAVPPKPTFAATSSTLSINQPSLKPQPRDRTSTSEPHSSNIASPAADTSTLSTSGSSPMGAPGSTVATSNVSPSAPKTSQPIHIQAPQVPAPPPSRKTVQPVATSFSRGSHGSVPAPATSEFTRESHGARPPAASTTKRADIQSKLFTDLSQADIDAQQNKRQSSISSQMTGELRTLNPQTTGSSLSMPLTTGQSIFHHSELTSFGLNASVAEVISATFKEGVLSSSQLIGEIALNFVADSDKLPIEINLRMNNFKNSEKVIVNQAFIEQVGTEVYKINPLFIHSKTLGAFKYALSNPVAPIVIHPVWRFEDHQASVALTLGIAPTVDEAIQELSVEELTVFVSIEGATPTSALSKPQGSFSKEKKRITWRFKDPLTIKRGGDERLIARFLTEGKAHESAKGVGAKFTIKNYHLGSALELESQEVDVNDPFSATAEWKPVIAKRTLVAGNYMGLS</sequence>
<dbReference type="SUPFAM" id="SSF103657">
    <property type="entry name" value="BAR/IMD domain-like"/>
    <property type="match status" value="1"/>
</dbReference>
<feature type="compositionally biased region" description="Polar residues" evidence="1">
    <location>
        <begin position="508"/>
        <end position="521"/>
    </location>
</feature>
<dbReference type="AlphaFoldDB" id="A0A1G4KFT4"/>
<keyword evidence="4" id="KW-1185">Reference proteome</keyword>
<proteinExistence type="predicted"/>
<dbReference type="EMBL" id="LT598453">
    <property type="protein sequence ID" value="SCV03359.1"/>
    <property type="molecule type" value="Genomic_DNA"/>
</dbReference>
<gene>
    <name evidence="3" type="ORF">LANO_0G03664G</name>
</gene>
<dbReference type="InterPro" id="IPR027267">
    <property type="entry name" value="AH/BAR_dom_sf"/>
</dbReference>
<feature type="domain" description="MHD" evidence="2">
    <location>
        <begin position="615"/>
        <end position="865"/>
    </location>
</feature>
<evidence type="ECO:0000313" key="3">
    <source>
        <dbReference type="EMBL" id="SCV03359.1"/>
    </source>
</evidence>
<feature type="compositionally biased region" description="Polar residues" evidence="1">
    <location>
        <begin position="444"/>
        <end position="468"/>
    </location>
</feature>
<organism evidence="3 4">
    <name type="scientific">Lachancea nothofagi CBS 11611</name>
    <dbReference type="NCBI Taxonomy" id="1266666"/>
    <lineage>
        <taxon>Eukaryota</taxon>
        <taxon>Fungi</taxon>
        <taxon>Dikarya</taxon>
        <taxon>Ascomycota</taxon>
        <taxon>Saccharomycotina</taxon>
        <taxon>Saccharomycetes</taxon>
        <taxon>Saccharomycetales</taxon>
        <taxon>Saccharomycetaceae</taxon>
        <taxon>Lachancea</taxon>
    </lineage>
</organism>
<dbReference type="InterPro" id="IPR018808">
    <property type="entry name" value="Muniscin_C"/>
</dbReference>
<feature type="compositionally biased region" description="Polar residues" evidence="1">
    <location>
        <begin position="361"/>
        <end position="408"/>
    </location>
</feature>
<feature type="region of interest" description="Disordered" evidence="1">
    <location>
        <begin position="564"/>
        <end position="600"/>
    </location>
</feature>
<dbReference type="CDD" id="cd09264">
    <property type="entry name" value="AP_Syp1_MHD"/>
    <property type="match status" value="1"/>
</dbReference>
<feature type="region of interest" description="Disordered" evidence="1">
    <location>
        <begin position="262"/>
        <end position="303"/>
    </location>
</feature>
<feature type="compositionally biased region" description="Polar residues" evidence="1">
    <location>
        <begin position="476"/>
        <end position="493"/>
    </location>
</feature>
<feature type="region of interest" description="Disordered" evidence="1">
    <location>
        <begin position="323"/>
        <end position="551"/>
    </location>
</feature>
<dbReference type="Proteomes" id="UP000189911">
    <property type="component" value="Chromosome G"/>
</dbReference>
<dbReference type="InterPro" id="IPR049609">
    <property type="entry name" value="Syp1-like_MHD"/>
</dbReference>
<dbReference type="InterPro" id="IPR028565">
    <property type="entry name" value="MHD"/>
</dbReference>
<dbReference type="PROSITE" id="PS51072">
    <property type="entry name" value="MHD"/>
    <property type="match status" value="1"/>
</dbReference>
<dbReference type="Pfam" id="PF10291">
    <property type="entry name" value="muHD"/>
    <property type="match status" value="1"/>
</dbReference>
<evidence type="ECO:0000256" key="1">
    <source>
        <dbReference type="SAM" id="MobiDB-lite"/>
    </source>
</evidence>
<dbReference type="OrthoDB" id="331602at2759"/>
<accession>A0A1G4KFT4</accession>
<evidence type="ECO:0000259" key="2">
    <source>
        <dbReference type="PROSITE" id="PS51072"/>
    </source>
</evidence>
<reference evidence="4" key="1">
    <citation type="submission" date="2016-03" db="EMBL/GenBank/DDBJ databases">
        <authorList>
            <person name="Devillers Hugo."/>
        </authorList>
    </citation>
    <scope>NUCLEOTIDE SEQUENCE [LARGE SCALE GENOMIC DNA]</scope>
</reference>
<protein>
    <submittedName>
        <fullName evidence="3">LANO_0G03664g1_1</fullName>
    </submittedName>
</protein>
<feature type="compositionally biased region" description="Polar residues" evidence="1">
    <location>
        <begin position="421"/>
        <end position="434"/>
    </location>
</feature>
<feature type="compositionally biased region" description="Polar residues" evidence="1">
    <location>
        <begin position="262"/>
        <end position="292"/>
    </location>
</feature>